<reference evidence="3 4" key="1">
    <citation type="submission" date="2018-06" db="EMBL/GenBank/DDBJ databases">
        <title>Comparative genomics reveals the genomic features of Rhizophagus irregularis, R. cerebriforme, R. diaphanum and Gigaspora rosea, and their symbiotic lifestyle signature.</title>
        <authorList>
            <person name="Morin E."/>
            <person name="San Clemente H."/>
            <person name="Chen E.C.H."/>
            <person name="De La Providencia I."/>
            <person name="Hainaut M."/>
            <person name="Kuo A."/>
            <person name="Kohler A."/>
            <person name="Murat C."/>
            <person name="Tang N."/>
            <person name="Roy S."/>
            <person name="Loubradou J."/>
            <person name="Henrissat B."/>
            <person name="Grigoriev I.V."/>
            <person name="Corradi N."/>
            <person name="Roux C."/>
            <person name="Martin F.M."/>
        </authorList>
    </citation>
    <scope>NUCLEOTIDE SEQUENCE [LARGE SCALE GENOMIC DNA]</scope>
    <source>
        <strain evidence="3 4">DAOM 227022</strain>
    </source>
</reference>
<dbReference type="PANTHER" id="PTHR43628">
    <property type="entry name" value="ACTIVATOR OF C KINASE PROTEIN 1-RELATED"/>
    <property type="match status" value="1"/>
</dbReference>
<dbReference type="InterPro" id="IPR052945">
    <property type="entry name" value="Mitotic_Regulator"/>
</dbReference>
<dbReference type="InterPro" id="IPR000719">
    <property type="entry name" value="Prot_kinase_dom"/>
</dbReference>
<dbReference type="InterPro" id="IPR011990">
    <property type="entry name" value="TPR-like_helical_dom_sf"/>
</dbReference>
<dbReference type="Proteomes" id="UP000265703">
    <property type="component" value="Unassembled WGS sequence"/>
</dbReference>
<evidence type="ECO:0000313" key="3">
    <source>
        <dbReference type="EMBL" id="RIA82399.1"/>
    </source>
</evidence>
<dbReference type="GO" id="GO:0004672">
    <property type="term" value="F:protein kinase activity"/>
    <property type="evidence" value="ECO:0007669"/>
    <property type="project" value="InterPro"/>
</dbReference>
<dbReference type="Pfam" id="PF08238">
    <property type="entry name" value="Sel1"/>
    <property type="match status" value="15"/>
</dbReference>
<dbReference type="PANTHER" id="PTHR43628:SF1">
    <property type="entry name" value="CHITIN SYNTHASE REGULATORY FACTOR 2-RELATED"/>
    <property type="match status" value="1"/>
</dbReference>
<dbReference type="OrthoDB" id="272077at2759"/>
<evidence type="ECO:0000259" key="2">
    <source>
        <dbReference type="PROSITE" id="PS50011"/>
    </source>
</evidence>
<organism evidence="3 4">
    <name type="scientific">Glomus cerebriforme</name>
    <dbReference type="NCBI Taxonomy" id="658196"/>
    <lineage>
        <taxon>Eukaryota</taxon>
        <taxon>Fungi</taxon>
        <taxon>Fungi incertae sedis</taxon>
        <taxon>Mucoromycota</taxon>
        <taxon>Glomeromycotina</taxon>
        <taxon>Glomeromycetes</taxon>
        <taxon>Glomerales</taxon>
        <taxon>Glomeraceae</taxon>
        <taxon>Glomus</taxon>
    </lineage>
</organism>
<dbReference type="GO" id="GO:0005524">
    <property type="term" value="F:ATP binding"/>
    <property type="evidence" value="ECO:0007669"/>
    <property type="project" value="InterPro"/>
</dbReference>
<keyword evidence="3" id="KW-0808">Transferase</keyword>
<dbReference type="InterPro" id="IPR001245">
    <property type="entry name" value="Ser-Thr/Tyr_kinase_cat_dom"/>
</dbReference>
<dbReference type="InterPro" id="IPR011009">
    <property type="entry name" value="Kinase-like_dom_sf"/>
</dbReference>
<gene>
    <name evidence="3" type="ORF">C1645_881062</name>
</gene>
<proteinExistence type="predicted"/>
<dbReference type="PRINTS" id="PR00109">
    <property type="entry name" value="TYRKINASE"/>
</dbReference>
<evidence type="ECO:0000313" key="4">
    <source>
        <dbReference type="Proteomes" id="UP000265703"/>
    </source>
</evidence>
<sequence>MQTTNNSNEWINWIEESISKQLIKYYDYKHFSDISEVGVGNTGKVYRTNWKNSRKYYTLKSFFNLNETTAKEIVCEIKLQHKVDFHENVIRFCGITSEKQKDPKNYLLVMEYADGGTLQKYLKENFANLSWNDKFNLALQLSHAVFYLHDEGIVHRDLHSNNILIHQNNIKLADLGLSKRINEAQSRLFGMIPYVDPKSFSRKRNNDRQIQVYSLNEKSDVYSVGVLLWEISSGHRPFCNEPYDFGMGTEILHGLRESPIPNTPKVYVKIYTDCWNGEPDKRPTIKNVVDKLKESSDQIINEIISDERPTIKDVVDKLKEPSNQIINEIILPKNNFSAIVDELVDLLNKVEEKNNDNEIQIILKHLDSHNVNSQEIYYWLLNNQNSSNSFVLLGEFNYLGIGTDINRKKAFEFYKRAADLENIFGINSLGNCYQHGIGTSVNKRNAFESYQRAADLGSTSGMNNLGEFYEYGIKSSVNVDAKKAFKLYQKAANSGNSCGIYNLGDCYLYGIGTSVDEQQAFELFQKTANLGNVFGINDLGYCYQHGVGTNVNNQKAFELYLKAANLENRVAQYNVAFMYENGVGTERNIDQAIYWYKKSADQGYQEAKKMQTATTNTNEWINWIEDALSEKLIKRYEHEDFYNIKEIGSGRFGKVFCANWKNFHKCLTLKSFFNLDNIIAKEIVNEIKFRNEVDFHENIIRFCGIATDNQNDPKKWLFVMEYADSGTLQNYLKENFENLTWNDKFNMAFQLANAVSYLHDEGIVHRDLHSGSVLVHKNTIKLADLGLSKRIEASKFKSKLFGMIPYVDPKSFSRKRNNDNQLQVYSLNEKSDVYSIGVLFWEISSGYPPFCNEPYDFDLIMEILKGSRETLIPNTPEDYVKIYTDCWDDEPVNRPTINQVVSQLKTIITKNNENKLNTERIKVSENIINNSLVEESSQNFNETNTRETESLVSSRNQIINEIDVVDVEIVSDMVDVIEIDDVDDADDNMVNIVDEIIDNYNKVEGEKNQSILNHLNNHNVKLQEIYNWLINNQDNSNSIVLLGVFNYFGIETEIDKQKAFELYKKAANLENIFGINNLGNCYLHGIGTSVDKRKAFELFQKSANLENACGINNLGCYYKNGIGTNVDKRKAFELFQKAANLGNVSGINNLGYCYDDGIGTKIDKQKANELYQKAASLGNSEAQYNLTCMNKKGGVKKYHDKTFELFNKSGEYSERINYLGYCYEIGIGTNIDKRKAFELYQKAANLGNAYGINNLGNCYRRGIGTRVNKQKAFEFFQKSTNLGNTYGINNLGYCYQHGNGTSIDKPKAFELYKKAANLGNSNGMNNLGYCYQNGIGTSVDKRKAFESYQKAANLENQIAQYNVAVMYEKGEGTVKNIEQAIYWYKKSAKQGDQDARHKLEKHMQKNHKRKHCEIMQKLPKHHKGQ</sequence>
<dbReference type="InterPro" id="IPR006597">
    <property type="entry name" value="Sel1-like"/>
</dbReference>
<keyword evidence="3" id="KW-0418">Kinase</keyword>
<evidence type="ECO:0000256" key="1">
    <source>
        <dbReference type="SAM" id="MobiDB-lite"/>
    </source>
</evidence>
<feature type="domain" description="Protein kinase" evidence="2">
    <location>
        <begin position="641"/>
        <end position="908"/>
    </location>
</feature>
<dbReference type="SMART" id="SM00671">
    <property type="entry name" value="SEL1"/>
    <property type="match status" value="16"/>
</dbReference>
<feature type="domain" description="Protein kinase" evidence="2">
    <location>
        <begin position="31"/>
        <end position="300"/>
    </location>
</feature>
<accession>A0A397SC18</accession>
<protein>
    <submittedName>
        <fullName evidence="3">Kinase-like domain-containing protein</fullName>
    </submittedName>
</protein>
<dbReference type="Gene3D" id="1.25.40.10">
    <property type="entry name" value="Tetratricopeptide repeat domain"/>
    <property type="match status" value="4"/>
</dbReference>
<keyword evidence="4" id="KW-1185">Reference proteome</keyword>
<comment type="caution">
    <text evidence="3">The sequence shown here is derived from an EMBL/GenBank/DDBJ whole genome shotgun (WGS) entry which is preliminary data.</text>
</comment>
<name>A0A397SC18_9GLOM</name>
<dbReference type="PROSITE" id="PS50011">
    <property type="entry name" value="PROTEIN_KINASE_DOM"/>
    <property type="match status" value="2"/>
</dbReference>
<dbReference type="Gene3D" id="3.30.200.20">
    <property type="entry name" value="Phosphorylase Kinase, domain 1"/>
    <property type="match status" value="1"/>
</dbReference>
<dbReference type="Gene3D" id="1.10.510.10">
    <property type="entry name" value="Transferase(Phosphotransferase) domain 1"/>
    <property type="match status" value="2"/>
</dbReference>
<feature type="region of interest" description="Disordered" evidence="1">
    <location>
        <begin position="1403"/>
        <end position="1425"/>
    </location>
</feature>
<dbReference type="EMBL" id="QKYT01000669">
    <property type="protein sequence ID" value="RIA82399.1"/>
    <property type="molecule type" value="Genomic_DNA"/>
</dbReference>
<dbReference type="Pfam" id="PF07714">
    <property type="entry name" value="PK_Tyr_Ser-Thr"/>
    <property type="match status" value="2"/>
</dbReference>
<dbReference type="SUPFAM" id="SSF81901">
    <property type="entry name" value="HCP-like"/>
    <property type="match status" value="4"/>
</dbReference>
<dbReference type="SUPFAM" id="SSF56112">
    <property type="entry name" value="Protein kinase-like (PK-like)"/>
    <property type="match status" value="2"/>
</dbReference>